<proteinExistence type="predicted"/>
<dbReference type="AlphaFoldDB" id="A0AAP6MK14"/>
<dbReference type="Proteomes" id="UP001302316">
    <property type="component" value="Unassembled WGS sequence"/>
</dbReference>
<organism evidence="1 2">
    <name type="scientific">Natronospira elongata</name>
    <dbReference type="NCBI Taxonomy" id="3110268"/>
    <lineage>
        <taxon>Bacteria</taxon>
        <taxon>Pseudomonadati</taxon>
        <taxon>Pseudomonadota</taxon>
        <taxon>Gammaproteobacteria</taxon>
        <taxon>Natronospirales</taxon>
        <taxon>Natronospiraceae</taxon>
        <taxon>Natronospira</taxon>
    </lineage>
</organism>
<sequence length="120" mass="13524">MKSDCRHRWRSWAGRLSGLLLFLAVGSLSAETWVLDQAEWSRPRSGETVIAMPPVAQAVRHWHEQDEARLELVYPGGERGELWASELRDWLIALGMEPAAVVLQPGAPSEEELLLRVRAN</sequence>
<accession>A0AAP6MK14</accession>
<evidence type="ECO:0000313" key="2">
    <source>
        <dbReference type="Proteomes" id="UP001302316"/>
    </source>
</evidence>
<evidence type="ECO:0000313" key="1">
    <source>
        <dbReference type="EMBL" id="MEA5445664.1"/>
    </source>
</evidence>
<gene>
    <name evidence="1" type="ORF">VCB98_07525</name>
</gene>
<protein>
    <submittedName>
        <fullName evidence="1">Uncharacterized protein</fullName>
    </submittedName>
</protein>
<dbReference type="EMBL" id="JAYGII010000013">
    <property type="protein sequence ID" value="MEA5445664.1"/>
    <property type="molecule type" value="Genomic_DNA"/>
</dbReference>
<name>A0AAP6MK14_9GAMM</name>
<keyword evidence="2" id="KW-1185">Reference proteome</keyword>
<comment type="caution">
    <text evidence="1">The sequence shown here is derived from an EMBL/GenBank/DDBJ whole genome shotgun (WGS) entry which is preliminary data.</text>
</comment>
<dbReference type="RefSeq" id="WP_346051335.1">
    <property type="nucleotide sequence ID" value="NZ_JAYGII010000013.1"/>
</dbReference>
<reference evidence="1 2" key="1">
    <citation type="submission" date="2023-12" db="EMBL/GenBank/DDBJ databases">
        <title>Whole-genome sequencing of halo(alkali)philic microorganisms from hypersaline lakes.</title>
        <authorList>
            <person name="Sorokin D.Y."/>
            <person name="Merkel A.Y."/>
            <person name="Messina E."/>
            <person name="Yakimov M."/>
        </authorList>
    </citation>
    <scope>NUCLEOTIDE SEQUENCE [LARGE SCALE GENOMIC DNA]</scope>
    <source>
        <strain evidence="1 2">AB-CW1</strain>
    </source>
</reference>